<name>A0AAW6UWZ2_9GAMM</name>
<comment type="caution">
    <text evidence="2">The sequence shown here is derived from an EMBL/GenBank/DDBJ whole genome shotgun (WGS) entry which is preliminary data.</text>
</comment>
<dbReference type="GO" id="GO:0000271">
    <property type="term" value="P:polysaccharide biosynthetic process"/>
    <property type="evidence" value="ECO:0007669"/>
    <property type="project" value="InterPro"/>
</dbReference>
<dbReference type="SUPFAM" id="SSF53448">
    <property type="entry name" value="Nucleotide-diphospho-sugar transferases"/>
    <property type="match status" value="1"/>
</dbReference>
<sequence>MIKLSVIIPFRCENFASDYLYVRLKELLTIIPHHGEIEFLVVDSGSLPEYSEKLRKLCEGKSVTYIYQDTVGKPFSLGGCRDYGVQYSKGNAISFLDVDLRMSSSFWNGLLQLIDNWGISKYKKSFLAVPCLYLTQEGTEKFLLDESDAKYNQFYLEYLQGQMDNVESFATCSSVMIVDRLHYLSIGGHNPEFNGHGYEDFELYHRLMVEENIIPRSNNYFKDTKTWNTYTYNGFRSQMSIIARPALALNLMVFHLWHPRPKQSSFYNPKRLAENRERIFKAFNEFDKNKKHPKPLVYSKKNDTNILYFAPLNSNSFNCLRDIFPLLGNPICINEFDYYDVDSKELKASFFEMIKLLGIKKIIFPNPYGNEVRISIFKWCRENSFPYIVFERGALPDSWFLDDKGFNADSDSYKVIDYSQKLNDFELQNTKKYIFDSVNYFDSLESQGARIGGEALLSKLKISGKKVLFVPLQRPSDTVIKYFCGDIGTYENFISVIDKLATHLKGYGWEILVKKHPLETEIMELENVLVVPEDTHFLDLLEACDAVTLINSGVGIYAMMMQKPCYIFGDAFYQIDDVNYEVKKIEYMNENKIIDLAHKISVDSIQVDTDKMYKFIHYLVNDFYSFGKSQVKTRVEPDNSLRSITTNIDFYKIVLNNKLIKEYISSDRPALLTSTPLFERFSLDIISKKKNSSSQVAASKTVNYNSRNKAQAPKDEGKINTVLRKINKFKRDPYKFFEDAGNSNLRKLRVFFEK</sequence>
<feature type="domain" description="Glycosyltransferase 2-like prokaryotic type" evidence="1">
    <location>
        <begin position="5"/>
        <end position="283"/>
    </location>
</feature>
<organism evidence="2 3">
    <name type="scientific">Acinetobacter terrestris</name>
    <dbReference type="NCBI Taxonomy" id="2529843"/>
    <lineage>
        <taxon>Bacteria</taxon>
        <taxon>Pseudomonadati</taxon>
        <taxon>Pseudomonadota</taxon>
        <taxon>Gammaproteobacteria</taxon>
        <taxon>Moraxellales</taxon>
        <taxon>Moraxellaceae</taxon>
        <taxon>Acinetobacter</taxon>
        <taxon>Acinetobacter Taxon 24</taxon>
    </lineage>
</organism>
<evidence type="ECO:0000259" key="1">
    <source>
        <dbReference type="Pfam" id="PF10111"/>
    </source>
</evidence>
<dbReference type="InterPro" id="IPR019290">
    <property type="entry name" value="GlycosylTrfase-like_prok"/>
</dbReference>
<protein>
    <submittedName>
        <fullName evidence="2">Glycosyltransferase</fullName>
        <ecNumber evidence="2">2.4.-.-</ecNumber>
    </submittedName>
</protein>
<dbReference type="CDD" id="cd00761">
    <property type="entry name" value="Glyco_tranf_GTA_type"/>
    <property type="match status" value="1"/>
</dbReference>
<dbReference type="Pfam" id="PF05159">
    <property type="entry name" value="Capsule_synth"/>
    <property type="match status" value="1"/>
</dbReference>
<reference evidence="2" key="1">
    <citation type="submission" date="2023-04" db="EMBL/GenBank/DDBJ databases">
        <title>The environmental microbiomes in feedlot watering bowls are a reservoir of florfenicol resistance for bovine respiratory disease pathogens.</title>
        <authorList>
            <person name="Kos D.W."/>
            <person name="Ruzzini A.C."/>
            <person name="Schreiner B."/>
            <person name="Jelinski M.D."/>
        </authorList>
    </citation>
    <scope>NUCLEOTIDE SEQUENCE</scope>
    <source>
        <strain evidence="2">WB3</strain>
    </source>
</reference>
<proteinExistence type="predicted"/>
<keyword evidence="2" id="KW-0328">Glycosyltransferase</keyword>
<dbReference type="InterPro" id="IPR007833">
    <property type="entry name" value="Capsule_polysaccharide_synth"/>
</dbReference>
<dbReference type="EMBL" id="JASKNE010000001">
    <property type="protein sequence ID" value="MDK1684881.1"/>
    <property type="molecule type" value="Genomic_DNA"/>
</dbReference>
<keyword evidence="2" id="KW-0808">Transferase</keyword>
<dbReference type="GO" id="GO:0015774">
    <property type="term" value="P:polysaccharide transport"/>
    <property type="evidence" value="ECO:0007669"/>
    <property type="project" value="InterPro"/>
</dbReference>
<dbReference type="Gene3D" id="3.90.550.10">
    <property type="entry name" value="Spore Coat Polysaccharide Biosynthesis Protein SpsA, Chain A"/>
    <property type="match status" value="1"/>
</dbReference>
<dbReference type="GO" id="GO:0016757">
    <property type="term" value="F:glycosyltransferase activity"/>
    <property type="evidence" value="ECO:0007669"/>
    <property type="project" value="UniProtKB-KW"/>
</dbReference>
<gene>
    <name evidence="2" type="ORF">QOR41_13850</name>
</gene>
<dbReference type="InterPro" id="IPR029044">
    <property type="entry name" value="Nucleotide-diphossugar_trans"/>
</dbReference>
<evidence type="ECO:0000313" key="2">
    <source>
        <dbReference type="EMBL" id="MDK1684881.1"/>
    </source>
</evidence>
<dbReference type="RefSeq" id="WP_284067632.1">
    <property type="nucleotide sequence ID" value="NZ_JASKNE010000001.1"/>
</dbReference>
<evidence type="ECO:0000313" key="3">
    <source>
        <dbReference type="Proteomes" id="UP001241935"/>
    </source>
</evidence>
<dbReference type="EC" id="2.4.-.-" evidence="2"/>
<dbReference type="Proteomes" id="UP001241935">
    <property type="component" value="Unassembled WGS sequence"/>
</dbReference>
<accession>A0AAW6UWZ2</accession>
<dbReference type="AlphaFoldDB" id="A0AAW6UWZ2"/>
<dbReference type="Pfam" id="PF10111">
    <property type="entry name" value="Glyco_tranf_2_2"/>
    <property type="match status" value="1"/>
</dbReference>